<feature type="compositionally biased region" description="Low complexity" evidence="1">
    <location>
        <begin position="1042"/>
        <end position="1054"/>
    </location>
</feature>
<keyword evidence="3" id="KW-1185">Reference proteome</keyword>
<sequence>MAEPDLVRPSTSHSGAPGFQRRFLLSSPGRPRTANGLLEPKTAPTPPQAGLAVKVCIKFQPSLDLTYERHYQSSYGFVPTDQICQALVRRLAHCSNELLTRRDSAALERSIPQIGEGKPLRFELIYQIYRGGPEPWATKSFRSYQKHPIDKPSAMEIARSTDRIIGSFMKLHDKSFRWMHGRIRERSSSDLELLKPLSNPVSLLHIPQSRFVEATQDWEFIPGYDITLSFRSRCKSRRQRDWQRTITLKSNQSSPLTLSHGEDMAWVLSTAMQRALDARKMAFDRKHRSCNASDFLDECRHSEQNAVHVGFQIRNQLGLDHRHLRRELDSNLLLFQDPDGLDCEEFLNQLQHAFEAVRDDTDMEMNEMDDLRLTVYELSGRGWKTEKPFAVCLDSTACYPRRTVKAILDRVQTGVADILGGNDVSITLMVHKRGHLVLDKTLVARSPYYATGQRQDEDPETLKDRFVSRLKDRIQSDVVMVIKDTCSLFDCEPQNIRTVERPVPAANDPAEMEACSSSSPLPIATPNGVAPASFSGSFPESSEPSGLQGETLQGGGGVESTLEHVNVTVGPSQRPETPAKAVAFKDQAYSSGRSTLSFSMTEDGETTYHSSSSTPSLVDEDIGSPHESLLVTPTFMRTLSGTPQHFDANPNIASSETSDSDRIDDSLAGPLTPTMQRFNGPRQFSLVGKGSRSVSRQSLVSTDSVSEKRSLNDSESLPSSGSDDAIVPDQEVASEFEAGPKLVPARSTAPPDAKVEVAAKEPALEGWLEYCCVPVDAEEQAAESDSEPVAAADIYGNSESTQKEPAVVTTPVETCPRPSTPPRSFEGFLEYAIETIVEEDEEDSDAEFHDVGSPSVLASMPSPSSFATAMETGLNSPAYYEDAFVLDAATPSLNFLDSASPSSGNMDKGPSPSHALEAGGYDTTIEGAAFTLGSAVKIGSCTSFTDTIEPATSTPHIPEATKPPCLPEATEWSIPQVDGTSTLPEATEVSTPQAAKSSPTPESFGPEPSDPCIPEAVEPSSLSMEPFESNLHPFKPTPPVPSSLTLTETLSISSEAPNTPISVPSLSDEDDEEEALKQSSPPPLIEAEDSDYSEPSDPPVPFSELLGHDADTTEVHDDTSMTLSHWPQRASFFLPDEASDSYFGHMRKLSIPRPLFSRPSSSASSLGSPFSHKRQFSSPTAGLFGLHEPRRLDIGLRGALLGIAALQKQSRLERRPSQMLMRLDNDKGMVIVPGHSRRNSETRGIGGAGVLGLGNAYAF</sequence>
<dbReference type="EMBL" id="JMSE01001382">
    <property type="protein sequence ID" value="KDN61850.1"/>
    <property type="molecule type" value="Genomic_DNA"/>
</dbReference>
<dbReference type="HOGENOM" id="CLU_266799_0_0_1"/>
<comment type="caution">
    <text evidence="2">The sequence shown here is derived from an EMBL/GenBank/DDBJ whole genome shotgun (WGS) entry which is preliminary data.</text>
</comment>
<evidence type="ECO:0000313" key="3">
    <source>
        <dbReference type="Proteomes" id="UP000027238"/>
    </source>
</evidence>
<dbReference type="eggNOG" id="ENOG502QQV3">
    <property type="taxonomic scope" value="Eukaryota"/>
</dbReference>
<dbReference type="Proteomes" id="UP000027238">
    <property type="component" value="Unassembled WGS sequence"/>
</dbReference>
<dbReference type="AlphaFoldDB" id="A0A066X757"/>
<reference evidence="3" key="1">
    <citation type="journal article" date="2014" name="Genome Announc.">
        <title>Draft genome sequence of Colletotrichum sublineola, a destructive pathogen of cultivated sorghum.</title>
        <authorList>
            <person name="Baroncelli R."/>
            <person name="Sanz-Martin J.M."/>
            <person name="Rech G.E."/>
            <person name="Sukno S.A."/>
            <person name="Thon M.R."/>
        </authorList>
    </citation>
    <scope>NUCLEOTIDE SEQUENCE [LARGE SCALE GENOMIC DNA]</scope>
    <source>
        <strain evidence="3">TX430BB</strain>
    </source>
</reference>
<dbReference type="OMA" id="HGEDMAW"/>
<feature type="compositionally biased region" description="Polar residues" evidence="1">
    <location>
        <begin position="713"/>
        <end position="722"/>
    </location>
</feature>
<proteinExistence type="predicted"/>
<evidence type="ECO:0000256" key="1">
    <source>
        <dbReference type="SAM" id="MobiDB-lite"/>
    </source>
</evidence>
<name>A0A066X757_COLSU</name>
<feature type="region of interest" description="Disordered" evidence="1">
    <location>
        <begin position="601"/>
        <end position="624"/>
    </location>
</feature>
<accession>A0A066X757</accession>
<feature type="compositionally biased region" description="Polar residues" evidence="1">
    <location>
        <begin position="692"/>
        <end position="704"/>
    </location>
</feature>
<feature type="region of interest" description="Disordered" evidence="1">
    <location>
        <begin position="800"/>
        <end position="824"/>
    </location>
</feature>
<feature type="compositionally biased region" description="Low complexity" evidence="1">
    <location>
        <begin position="533"/>
        <end position="551"/>
    </location>
</feature>
<organism evidence="2 3">
    <name type="scientific">Colletotrichum sublineola</name>
    <name type="common">Sorghum anthracnose fungus</name>
    <dbReference type="NCBI Taxonomy" id="1173701"/>
    <lineage>
        <taxon>Eukaryota</taxon>
        <taxon>Fungi</taxon>
        <taxon>Dikarya</taxon>
        <taxon>Ascomycota</taxon>
        <taxon>Pezizomycotina</taxon>
        <taxon>Sordariomycetes</taxon>
        <taxon>Hypocreomycetidae</taxon>
        <taxon>Glomerellales</taxon>
        <taxon>Glomerellaceae</taxon>
        <taxon>Colletotrichum</taxon>
        <taxon>Colletotrichum graminicola species complex</taxon>
    </lineage>
</organism>
<feature type="compositionally biased region" description="Polar residues" evidence="1">
    <location>
        <begin position="607"/>
        <end position="616"/>
    </location>
</feature>
<feature type="region of interest" description="Disordered" evidence="1">
    <location>
        <begin position="641"/>
        <end position="726"/>
    </location>
</feature>
<feature type="region of interest" description="Disordered" evidence="1">
    <location>
        <begin position="949"/>
        <end position="1106"/>
    </location>
</feature>
<feature type="region of interest" description="Disordered" evidence="1">
    <location>
        <begin position="502"/>
        <end position="558"/>
    </location>
</feature>
<dbReference type="STRING" id="1173701.A0A066X757"/>
<gene>
    <name evidence="2" type="ORF">CSUB01_00395</name>
</gene>
<evidence type="ECO:0000313" key="2">
    <source>
        <dbReference type="EMBL" id="KDN61850.1"/>
    </source>
</evidence>
<evidence type="ECO:0008006" key="4">
    <source>
        <dbReference type="Google" id="ProtNLM"/>
    </source>
</evidence>
<feature type="region of interest" description="Disordered" evidence="1">
    <location>
        <begin position="900"/>
        <end position="919"/>
    </location>
</feature>
<dbReference type="OrthoDB" id="5144858at2759"/>
<feature type="compositionally biased region" description="Polar residues" evidence="1">
    <location>
        <begin position="978"/>
        <end position="1001"/>
    </location>
</feature>
<feature type="region of interest" description="Disordered" evidence="1">
    <location>
        <begin position="1"/>
        <end position="45"/>
    </location>
</feature>
<protein>
    <recommendedName>
        <fullName evidence="4">Pt repeat family protein</fullName>
    </recommendedName>
</protein>
<feature type="compositionally biased region" description="Polar residues" evidence="1">
    <location>
        <begin position="1055"/>
        <end position="1065"/>
    </location>
</feature>